<dbReference type="Proteomes" id="UP000689195">
    <property type="component" value="Unassembled WGS sequence"/>
</dbReference>
<accession>A0A8S1W834</accession>
<sequence>MGSEEGNETQQFLVNRNSNIQKIKYQIYDLFEILQLKDIKISNLTKEYMEAMLFKQNTQIPKVFQQINLFFVIMCEIYLILQNLYEKLLCNKLTKIKSVSQLNQDQMMNKCNQEKIIIKKQTITKDQS</sequence>
<comment type="caution">
    <text evidence="2">The sequence shown here is derived from an EMBL/GenBank/DDBJ whole genome shotgun (WGS) entry which is preliminary data.</text>
</comment>
<name>A0A8S1W834_9CILI</name>
<proteinExistence type="predicted"/>
<evidence type="ECO:0000256" key="1">
    <source>
        <dbReference type="SAM" id="Phobius"/>
    </source>
</evidence>
<dbReference type="EMBL" id="CAJJDO010000085">
    <property type="protein sequence ID" value="CAD8185531.1"/>
    <property type="molecule type" value="Genomic_DNA"/>
</dbReference>
<protein>
    <recommendedName>
        <fullName evidence="4">Transmembrane protein</fullName>
    </recommendedName>
</protein>
<keyword evidence="3" id="KW-1185">Reference proteome</keyword>
<organism evidence="2 3">
    <name type="scientific">Paramecium pentaurelia</name>
    <dbReference type="NCBI Taxonomy" id="43138"/>
    <lineage>
        <taxon>Eukaryota</taxon>
        <taxon>Sar</taxon>
        <taxon>Alveolata</taxon>
        <taxon>Ciliophora</taxon>
        <taxon>Intramacronucleata</taxon>
        <taxon>Oligohymenophorea</taxon>
        <taxon>Peniculida</taxon>
        <taxon>Parameciidae</taxon>
        <taxon>Paramecium</taxon>
    </lineage>
</organism>
<keyword evidence="1" id="KW-0812">Transmembrane</keyword>
<reference evidence="2" key="1">
    <citation type="submission" date="2021-01" db="EMBL/GenBank/DDBJ databases">
        <authorList>
            <consortium name="Genoscope - CEA"/>
            <person name="William W."/>
        </authorList>
    </citation>
    <scope>NUCLEOTIDE SEQUENCE</scope>
</reference>
<feature type="transmembrane region" description="Helical" evidence="1">
    <location>
        <begin position="63"/>
        <end position="81"/>
    </location>
</feature>
<evidence type="ECO:0000313" key="2">
    <source>
        <dbReference type="EMBL" id="CAD8185531.1"/>
    </source>
</evidence>
<dbReference type="AlphaFoldDB" id="A0A8S1W834"/>
<keyword evidence="1" id="KW-0472">Membrane</keyword>
<keyword evidence="1" id="KW-1133">Transmembrane helix</keyword>
<gene>
    <name evidence="2" type="ORF">PPENT_87.1.T0850131</name>
</gene>
<evidence type="ECO:0000313" key="3">
    <source>
        <dbReference type="Proteomes" id="UP000689195"/>
    </source>
</evidence>
<evidence type="ECO:0008006" key="4">
    <source>
        <dbReference type="Google" id="ProtNLM"/>
    </source>
</evidence>